<dbReference type="InterPro" id="IPR016181">
    <property type="entry name" value="Acyl_CoA_acyltransferase"/>
</dbReference>
<comment type="caution">
    <text evidence="2">The sequence shown here is derived from an EMBL/GenBank/DDBJ whole genome shotgun (WGS) entry which is preliminary data.</text>
</comment>
<dbReference type="Gene3D" id="3.40.630.30">
    <property type="match status" value="1"/>
</dbReference>
<evidence type="ECO:0000259" key="1">
    <source>
        <dbReference type="Pfam" id="PF13480"/>
    </source>
</evidence>
<dbReference type="EMBL" id="SWKR01000001">
    <property type="protein sequence ID" value="TKD53157.1"/>
    <property type="molecule type" value="Genomic_DNA"/>
</dbReference>
<accession>A0A4U1L876</accession>
<feature type="domain" description="BioF2-like acetyltransferase" evidence="1">
    <location>
        <begin position="102"/>
        <end position="248"/>
    </location>
</feature>
<dbReference type="GO" id="GO:0016740">
    <property type="term" value="F:transferase activity"/>
    <property type="evidence" value="ECO:0007669"/>
    <property type="project" value="UniProtKB-KW"/>
</dbReference>
<dbReference type="Proteomes" id="UP000309138">
    <property type="component" value="Unassembled WGS sequence"/>
</dbReference>
<dbReference type="AlphaFoldDB" id="A0A4U1L876"/>
<proteinExistence type="predicted"/>
<dbReference type="Pfam" id="PF13480">
    <property type="entry name" value="Acetyltransf_6"/>
    <property type="match status" value="1"/>
</dbReference>
<dbReference type="RefSeq" id="WP_136941576.1">
    <property type="nucleotide sequence ID" value="NZ_SWKR01000001.1"/>
</dbReference>
<name>A0A4U1L876_9SPHN</name>
<protein>
    <submittedName>
        <fullName evidence="2">GNAT family N-acetyltransferase</fullName>
    </submittedName>
</protein>
<evidence type="ECO:0000313" key="3">
    <source>
        <dbReference type="Proteomes" id="UP000309138"/>
    </source>
</evidence>
<reference evidence="2 3" key="1">
    <citation type="submission" date="2019-04" db="EMBL/GenBank/DDBJ databases">
        <authorList>
            <person name="Yang Y."/>
            <person name="Wei D."/>
        </authorList>
    </citation>
    <scope>NUCLEOTIDE SEQUENCE [LARGE SCALE GENOMIC DNA]</scope>
    <source>
        <strain evidence="2 3">L-1-4w-11</strain>
    </source>
</reference>
<evidence type="ECO:0000313" key="2">
    <source>
        <dbReference type="EMBL" id="TKD53157.1"/>
    </source>
</evidence>
<keyword evidence="3" id="KW-1185">Reference proteome</keyword>
<dbReference type="InterPro" id="IPR038740">
    <property type="entry name" value="BioF2-like_GNAT_dom"/>
</dbReference>
<sequence length="296" mass="32113">MSAAIELPLSFRIGARTLLRLRRRLVRVALPLDAAMAGEVPALPPLPAGADGYSLLSVPLPALPALRWIAGPMLAHERQRYRRYCTDLSIGRDAWLAGLSGNLRSSLKRKRRKLADASGGAIDIRRYRTPEELAAFHAIARPLAAETYQEKLLAMGLPGDPAFIEAMLRRAAAGSVRAWLLFIGGVPAAYLYCPVEGDCVLYEYVGHAESFDALSPGTLLMAEALGDLLDEAGGPRWFDFTEGEGQLKRQFATHHVECADLLLLRPGIANRSALAALGAWDGAVARAKKVRARLAR</sequence>
<gene>
    <name evidence="2" type="ORF">FBR43_02140</name>
</gene>
<keyword evidence="2" id="KW-0808">Transferase</keyword>
<organism evidence="2 3">
    <name type="scientific">Sphingomonas baiyangensis</name>
    <dbReference type="NCBI Taxonomy" id="2572576"/>
    <lineage>
        <taxon>Bacteria</taxon>
        <taxon>Pseudomonadati</taxon>
        <taxon>Pseudomonadota</taxon>
        <taxon>Alphaproteobacteria</taxon>
        <taxon>Sphingomonadales</taxon>
        <taxon>Sphingomonadaceae</taxon>
        <taxon>Sphingomonas</taxon>
    </lineage>
</organism>
<dbReference type="SUPFAM" id="SSF55729">
    <property type="entry name" value="Acyl-CoA N-acyltransferases (Nat)"/>
    <property type="match status" value="1"/>
</dbReference>
<dbReference type="OrthoDB" id="3773784at2"/>